<evidence type="ECO:0000256" key="4">
    <source>
        <dbReference type="ARBA" id="ARBA00022448"/>
    </source>
</evidence>
<evidence type="ECO:0000313" key="18">
    <source>
        <dbReference type="EMBL" id="MFC3290681.1"/>
    </source>
</evidence>
<comment type="subcellular location">
    <subcellularLocation>
        <location evidence="2 14">Cell inner membrane</location>
        <topology evidence="2 14">Multi-pass membrane protein</topology>
    </subcellularLocation>
</comment>
<feature type="domain" description="Type II secretion system protein GspF" evidence="17">
    <location>
        <begin position="67"/>
        <end position="189"/>
    </location>
</feature>
<dbReference type="PRINTS" id="PR00812">
    <property type="entry name" value="BCTERIALGSPF"/>
</dbReference>
<feature type="coiled-coil region" evidence="15">
    <location>
        <begin position="138"/>
        <end position="165"/>
    </location>
</feature>
<dbReference type="PROSITE" id="PS00874">
    <property type="entry name" value="T2SP_F"/>
    <property type="match status" value="1"/>
</dbReference>
<dbReference type="Pfam" id="PF00482">
    <property type="entry name" value="T2SSF"/>
    <property type="match status" value="2"/>
</dbReference>
<keyword evidence="6" id="KW-0997">Cell inner membrane</keyword>
<evidence type="ECO:0000313" key="19">
    <source>
        <dbReference type="Proteomes" id="UP001595640"/>
    </source>
</evidence>
<feature type="transmembrane region" description="Helical" evidence="16">
    <location>
        <begin position="208"/>
        <end position="234"/>
    </location>
</feature>
<dbReference type="PANTHER" id="PTHR30012">
    <property type="entry name" value="GENERAL SECRETION PATHWAY PROTEIN"/>
    <property type="match status" value="1"/>
</dbReference>
<comment type="similarity">
    <text evidence="3 14">Belongs to the GSP F family.</text>
</comment>
<dbReference type="NCBIfam" id="TIGR02120">
    <property type="entry name" value="GspF"/>
    <property type="match status" value="1"/>
</dbReference>
<keyword evidence="11 16" id="KW-1133">Transmembrane helix</keyword>
<name>A0ABV7LWC1_9GAMM</name>
<dbReference type="PANTHER" id="PTHR30012:SF0">
    <property type="entry name" value="TYPE II SECRETION SYSTEM PROTEIN F-RELATED"/>
    <property type="match status" value="1"/>
</dbReference>
<feature type="domain" description="Type II secretion system protein GspF" evidence="17">
    <location>
        <begin position="270"/>
        <end position="391"/>
    </location>
</feature>
<comment type="caution">
    <text evidence="18">The sequence shown here is derived from an EMBL/GenBank/DDBJ whole genome shotgun (WGS) entry which is preliminary data.</text>
</comment>
<dbReference type="InterPro" id="IPR042094">
    <property type="entry name" value="T2SS_GspF_sf"/>
</dbReference>
<evidence type="ECO:0000256" key="6">
    <source>
        <dbReference type="ARBA" id="ARBA00022519"/>
    </source>
</evidence>
<evidence type="ECO:0000256" key="16">
    <source>
        <dbReference type="SAM" id="Phobius"/>
    </source>
</evidence>
<evidence type="ECO:0000256" key="10">
    <source>
        <dbReference type="ARBA" id="ARBA00022927"/>
    </source>
</evidence>
<sequence>MPTYRYLALTPEGARRRDVLQADSERQARQLLRDQGLFPRQLIPVRDKTKSASRRGRVDNETLALLTRQLATLVDAGIPIGDALDALSRQAQKERPRAMLLDIVARIREGYSLADSLGTHPATFDTLYRSLVAAGERAGRLAQVLERLADHLERVQQQRQKARTALVYPLVLVAVSIAVVVGLMTYVVPRLAEQFERSDMALPWLTRALIAVSEFLQLAGPGLLVAGVLGALITQRLLRRRAVRHRWHAWLLRLPRLGELIVLLDTARLTRTLAILARSGIPLLDALKVSRDTLGNLVMRNAVDILAERIATGVSLNRAMIETGHFPPTMLHMIASGESSGTLDRMLERVADTQETSFNRRIDMALALFEPVMILTMGGVVLTIVLAILLPIMRLNGAMQY</sequence>
<reference evidence="19" key="1">
    <citation type="journal article" date="2019" name="Int. J. Syst. Evol. Microbiol.">
        <title>The Global Catalogue of Microorganisms (GCM) 10K type strain sequencing project: providing services to taxonomists for standard genome sequencing and annotation.</title>
        <authorList>
            <consortium name="The Broad Institute Genomics Platform"/>
            <consortium name="The Broad Institute Genome Sequencing Center for Infectious Disease"/>
            <person name="Wu L."/>
            <person name="Ma J."/>
        </authorList>
    </citation>
    <scope>NUCLEOTIDE SEQUENCE [LARGE SCALE GENOMIC DNA]</scope>
    <source>
        <strain evidence="19">KCTC 12847</strain>
    </source>
</reference>
<comment type="function">
    <text evidence="1">Component of the type II secretion system inner membrane complex required for the energy-dependent secretion of extracellular factors such as proteases and toxins from the periplasm.</text>
</comment>
<protein>
    <recommendedName>
        <fullName evidence="13">General secretion pathway protein F</fullName>
    </recommendedName>
</protein>
<organism evidence="18 19">
    <name type="scientific">Modicisalibacter luteus</name>
    <dbReference type="NCBI Taxonomy" id="453962"/>
    <lineage>
        <taxon>Bacteria</taxon>
        <taxon>Pseudomonadati</taxon>
        <taxon>Pseudomonadota</taxon>
        <taxon>Gammaproteobacteria</taxon>
        <taxon>Oceanospirillales</taxon>
        <taxon>Halomonadaceae</taxon>
        <taxon>Modicisalibacter</taxon>
    </lineage>
</organism>
<evidence type="ECO:0000256" key="12">
    <source>
        <dbReference type="ARBA" id="ARBA00023136"/>
    </source>
</evidence>
<evidence type="ECO:0000256" key="15">
    <source>
        <dbReference type="SAM" id="Coils"/>
    </source>
</evidence>
<proteinExistence type="inferred from homology"/>
<evidence type="ECO:0000256" key="8">
    <source>
        <dbReference type="ARBA" id="ARBA00022723"/>
    </source>
</evidence>
<keyword evidence="19" id="KW-1185">Reference proteome</keyword>
<evidence type="ECO:0000259" key="17">
    <source>
        <dbReference type="Pfam" id="PF00482"/>
    </source>
</evidence>
<dbReference type="InterPro" id="IPR001992">
    <property type="entry name" value="T2SS_GspF/T4SS_PilC_CS"/>
</dbReference>
<keyword evidence="12 16" id="KW-0472">Membrane</keyword>
<keyword evidence="5" id="KW-1003">Cell membrane</keyword>
<dbReference type="Gene3D" id="1.20.81.30">
    <property type="entry name" value="Type II secretion system (T2SS), domain F"/>
    <property type="match status" value="2"/>
</dbReference>
<evidence type="ECO:0000256" key="7">
    <source>
        <dbReference type="ARBA" id="ARBA00022692"/>
    </source>
</evidence>
<dbReference type="InterPro" id="IPR003004">
    <property type="entry name" value="GspF/PilC"/>
</dbReference>
<feature type="transmembrane region" description="Helical" evidence="16">
    <location>
        <begin position="166"/>
        <end position="188"/>
    </location>
</feature>
<keyword evidence="8" id="KW-0479">Metal-binding</keyword>
<evidence type="ECO:0000256" key="1">
    <source>
        <dbReference type="ARBA" id="ARBA00002684"/>
    </source>
</evidence>
<accession>A0ABV7LWC1</accession>
<dbReference type="EMBL" id="JBHRUH010000003">
    <property type="protein sequence ID" value="MFC3290681.1"/>
    <property type="molecule type" value="Genomic_DNA"/>
</dbReference>
<evidence type="ECO:0000256" key="9">
    <source>
        <dbReference type="ARBA" id="ARBA00022837"/>
    </source>
</evidence>
<dbReference type="InterPro" id="IPR018076">
    <property type="entry name" value="T2SS_GspF_dom"/>
</dbReference>
<keyword evidence="4 14" id="KW-0813">Transport</keyword>
<dbReference type="Proteomes" id="UP001595640">
    <property type="component" value="Unassembled WGS sequence"/>
</dbReference>
<evidence type="ECO:0000256" key="13">
    <source>
        <dbReference type="ARBA" id="ARBA00030750"/>
    </source>
</evidence>
<keyword evidence="9" id="KW-0106">Calcium</keyword>
<keyword evidence="7 14" id="KW-0812">Transmembrane</keyword>
<feature type="transmembrane region" description="Helical" evidence="16">
    <location>
        <begin position="368"/>
        <end position="393"/>
    </location>
</feature>
<dbReference type="RefSeq" id="WP_019019637.1">
    <property type="nucleotide sequence ID" value="NZ_BMXD01000008.1"/>
</dbReference>
<evidence type="ECO:0000256" key="5">
    <source>
        <dbReference type="ARBA" id="ARBA00022475"/>
    </source>
</evidence>
<evidence type="ECO:0000256" key="2">
    <source>
        <dbReference type="ARBA" id="ARBA00004429"/>
    </source>
</evidence>
<evidence type="ECO:0000256" key="3">
    <source>
        <dbReference type="ARBA" id="ARBA00005745"/>
    </source>
</evidence>
<gene>
    <name evidence="18" type="primary">gspF</name>
    <name evidence="18" type="ORF">ACFOEI_01195</name>
</gene>
<evidence type="ECO:0000256" key="14">
    <source>
        <dbReference type="RuleBase" id="RU003923"/>
    </source>
</evidence>
<evidence type="ECO:0000256" key="11">
    <source>
        <dbReference type="ARBA" id="ARBA00022989"/>
    </source>
</evidence>
<keyword evidence="10" id="KW-0653">Protein transport</keyword>
<keyword evidence="15" id="KW-0175">Coiled coil</keyword>
<dbReference type="InterPro" id="IPR011850">
    <property type="entry name" value="T2SS_GspF"/>
</dbReference>